<dbReference type="PANTHER" id="PTHR13153">
    <property type="entry name" value="CGTHBA PROTEIN -14 GENE PROTEIN"/>
    <property type="match status" value="1"/>
</dbReference>
<name>A0A814W9Y6_ADIRI</name>
<dbReference type="Pfam" id="PF08652">
    <property type="entry name" value="RAI1"/>
    <property type="match status" value="1"/>
</dbReference>
<feature type="region of interest" description="Disordered" evidence="3">
    <location>
        <begin position="608"/>
        <end position="639"/>
    </location>
</feature>
<dbReference type="GO" id="GO:1904262">
    <property type="term" value="P:negative regulation of TORC1 signaling"/>
    <property type="evidence" value="ECO:0007669"/>
    <property type="project" value="TreeGrafter"/>
</dbReference>
<dbReference type="InterPro" id="IPR005365">
    <property type="entry name" value="Npr3"/>
</dbReference>
<dbReference type="GO" id="GO:0005764">
    <property type="term" value="C:lysosome"/>
    <property type="evidence" value="ECO:0007669"/>
    <property type="project" value="UniProtKB-SubCell"/>
</dbReference>
<keyword evidence="2" id="KW-0732">Signal</keyword>
<comment type="similarity">
    <text evidence="1 2">Belongs to the NPR3 family.</text>
</comment>
<dbReference type="EMBL" id="CAJNOJ010000149">
    <property type="protein sequence ID" value="CAF1202301.1"/>
    <property type="molecule type" value="Genomic_DNA"/>
</dbReference>
<dbReference type="GO" id="GO:0034198">
    <property type="term" value="P:cellular response to amino acid starvation"/>
    <property type="evidence" value="ECO:0007669"/>
    <property type="project" value="UniProtKB-UniRule"/>
</dbReference>
<feature type="region of interest" description="Disordered" evidence="3">
    <location>
        <begin position="460"/>
        <end position="484"/>
    </location>
</feature>
<gene>
    <name evidence="6" type="ORF">EDS130_LOCUS25437</name>
</gene>
<comment type="function">
    <text evidence="2">As a component of the GATOR1 complex functions as an inhibitor of the amino acid-sensing branch of the TORC1 pathway.</text>
</comment>
<comment type="subcellular location">
    <subcellularLocation>
        <location evidence="2">Lysosome</location>
    </subcellularLocation>
</comment>
<protein>
    <recommendedName>
        <fullName evidence="2">GATOR complex protein NPRL3</fullName>
    </recommendedName>
    <alternativeName>
        <fullName evidence="2">Nitrogen permease regulator 3-like protein</fullName>
    </alternativeName>
</protein>
<evidence type="ECO:0000259" key="4">
    <source>
        <dbReference type="Pfam" id="PF08652"/>
    </source>
</evidence>
<dbReference type="GO" id="GO:0010508">
    <property type="term" value="P:positive regulation of autophagy"/>
    <property type="evidence" value="ECO:0007669"/>
    <property type="project" value="TreeGrafter"/>
</dbReference>
<comment type="caution">
    <text evidence="6">The sequence shown here is derived from an EMBL/GenBank/DDBJ whole genome shotgun (WGS) entry which is preliminary data.</text>
</comment>
<evidence type="ECO:0000256" key="2">
    <source>
        <dbReference type="RuleBase" id="RU368069"/>
    </source>
</evidence>
<accession>A0A814W9Y6</accession>
<keyword evidence="2" id="KW-0458">Lysosome</keyword>
<evidence type="ECO:0000256" key="1">
    <source>
        <dbReference type="ARBA" id="ARBA00010546"/>
    </source>
</evidence>
<dbReference type="GO" id="GO:0038202">
    <property type="term" value="P:TORC1 signaling"/>
    <property type="evidence" value="ECO:0007669"/>
    <property type="project" value="TreeGrafter"/>
</dbReference>
<evidence type="ECO:0000313" key="7">
    <source>
        <dbReference type="Proteomes" id="UP000663852"/>
    </source>
</evidence>
<evidence type="ECO:0000256" key="3">
    <source>
        <dbReference type="SAM" id="MobiDB-lite"/>
    </source>
</evidence>
<dbReference type="PANTHER" id="PTHR13153:SF5">
    <property type="entry name" value="GATOR COMPLEX PROTEIN NPRL3"/>
    <property type="match status" value="1"/>
</dbReference>
<evidence type="ECO:0000313" key="6">
    <source>
        <dbReference type="EMBL" id="CAF1202301.1"/>
    </source>
</evidence>
<dbReference type="OrthoDB" id="18648at2759"/>
<dbReference type="InterPro" id="IPR056603">
    <property type="entry name" value="HTH_NPRL3"/>
</dbReference>
<feature type="domain" description="RAI1-like" evidence="4">
    <location>
        <begin position="664"/>
        <end position="983"/>
    </location>
</feature>
<sequence>MDRIAFEKDLIAILLVVESAHDKNKLLYKYEQANTNIREPEPVNFHTSYSIVIAKDFDPPSVKDDDAPRTTFQNFDETTIAILTSPNSYGSHVEVQVDDVIFVGHTLGLEQSTDLKSFAIFFVLRAIAKASVIISYQEMSQRIGTAIRCEEQRVHYLKNEYDKLLTFIQPHEIAASDSSNRRQNEDDKAREIREQAYSTMAEESQLAATLKQIFTDLQVSGEINITINNWLNVSCCLPHRSIALNCSLEPDFAFNVLSNAEQILKPYYGILLVIDPSALLASLPIDSSSTLSTLVRHLRSSYSMSRLSLETGLPLPQIYRLASHLLYWGRAKLIYPIYDDNVYIISPDADISKHGSLSKLYKETFRNTTNYPTLQEALAEYSDAVPFYDHTNRSDNDSELQERLQCVEWLLRHRLLVQVHYYYYLVLPNDNRSDFKDEYKQTRLPRPRVPLVRLLSEVPTLPSSPSTNQFSYSSTHHSRSTDTLKTMTGTSQDDVFASSSVNSNTTTDTGRYASHYLTKVSQALPNEQLEYQKSLAIAIKDAKEQHVTDFLRLIKYFNGTYHLEEITIMENMTRLQFDFTCASCDTYNQIAKEGGVFERKIEHVPSSVQGKRRRDDYHSVDSQNKYRQHSDGSRFATTTTEQDALPVPFWKHINRGQIAFETRDVGCFSLLNRADDKECFDDKRYLRVYKYPLQTLNVNFDLKIGEADFVTEGQSKNINAMLWWLLQRKQDIYKNNRFTFDFLSWRGVLRLIMFSIFEKQSDWLLAVVKFKNAYFLCEYVTEKQLKEEENMTPEHRSFCYYGHKFEEYVTKNNLSTETLNPSKQFSGVFQSTIGSYRLLYGAEMDCVIEQSSSVTEHIELKVCAGKTLDDLPFRYNRKFAKWWIQCFLVGIKMMIIGLRDNNGIVNTVCPLDISSIERAAETWNRSSFFNFFLIFADFLRKHVITDYTHDYKDVVLFRFLPSLQKITVEQSSDSKYHFIPDWFSKEFL</sequence>
<dbReference type="Proteomes" id="UP000663852">
    <property type="component" value="Unassembled WGS sequence"/>
</dbReference>
<dbReference type="Pfam" id="PF24064">
    <property type="entry name" value="HTH_NPRL3"/>
    <property type="match status" value="1"/>
</dbReference>
<feature type="compositionally biased region" description="Polar residues" evidence="3">
    <location>
        <begin position="461"/>
        <end position="484"/>
    </location>
</feature>
<feature type="domain" description="GATOR1 complex protein NPRL3 C-terminal HTH" evidence="5">
    <location>
        <begin position="537"/>
        <end position="577"/>
    </location>
</feature>
<reference evidence="6" key="1">
    <citation type="submission" date="2021-02" db="EMBL/GenBank/DDBJ databases">
        <authorList>
            <person name="Nowell W R."/>
        </authorList>
    </citation>
    <scope>NUCLEOTIDE SEQUENCE</scope>
</reference>
<organism evidence="6 7">
    <name type="scientific">Adineta ricciae</name>
    <name type="common">Rotifer</name>
    <dbReference type="NCBI Taxonomy" id="249248"/>
    <lineage>
        <taxon>Eukaryota</taxon>
        <taxon>Metazoa</taxon>
        <taxon>Spiralia</taxon>
        <taxon>Gnathifera</taxon>
        <taxon>Rotifera</taxon>
        <taxon>Eurotatoria</taxon>
        <taxon>Bdelloidea</taxon>
        <taxon>Adinetida</taxon>
        <taxon>Adinetidae</taxon>
        <taxon>Adineta</taxon>
    </lineage>
</organism>
<dbReference type="Pfam" id="PF03666">
    <property type="entry name" value="NPR3"/>
    <property type="match status" value="1"/>
</dbReference>
<proteinExistence type="inferred from homology"/>
<dbReference type="AlphaFoldDB" id="A0A814W9Y6"/>
<evidence type="ECO:0000259" key="5">
    <source>
        <dbReference type="Pfam" id="PF24064"/>
    </source>
</evidence>
<dbReference type="InterPro" id="IPR013961">
    <property type="entry name" value="RAI1"/>
</dbReference>
<dbReference type="GO" id="GO:1990130">
    <property type="term" value="C:GATOR1 complex"/>
    <property type="evidence" value="ECO:0007669"/>
    <property type="project" value="UniProtKB-UniRule"/>
</dbReference>